<keyword evidence="2" id="KW-1185">Reference proteome</keyword>
<evidence type="ECO:0000313" key="1">
    <source>
        <dbReference type="EMBL" id="GIX83031.1"/>
    </source>
</evidence>
<name>A0AAV4NGH1_9ARAC</name>
<dbReference type="Proteomes" id="UP001054837">
    <property type="component" value="Unassembled WGS sequence"/>
</dbReference>
<proteinExistence type="predicted"/>
<dbReference type="AlphaFoldDB" id="A0AAV4NGH1"/>
<gene>
    <name evidence="1" type="ORF">CDAR_302421</name>
</gene>
<evidence type="ECO:0000313" key="2">
    <source>
        <dbReference type="Proteomes" id="UP001054837"/>
    </source>
</evidence>
<reference evidence="1 2" key="1">
    <citation type="submission" date="2021-06" db="EMBL/GenBank/DDBJ databases">
        <title>Caerostris darwini draft genome.</title>
        <authorList>
            <person name="Kono N."/>
            <person name="Arakawa K."/>
        </authorList>
    </citation>
    <scope>NUCLEOTIDE SEQUENCE [LARGE SCALE GENOMIC DNA]</scope>
</reference>
<dbReference type="EMBL" id="BPLQ01001567">
    <property type="protein sequence ID" value="GIX83031.1"/>
    <property type="molecule type" value="Genomic_DNA"/>
</dbReference>
<comment type="caution">
    <text evidence="1">The sequence shown here is derived from an EMBL/GenBank/DDBJ whole genome shotgun (WGS) entry which is preliminary data.</text>
</comment>
<protein>
    <submittedName>
        <fullName evidence="1">Uncharacterized protein</fullName>
    </submittedName>
</protein>
<accession>A0AAV4NGH1</accession>
<organism evidence="1 2">
    <name type="scientific">Caerostris darwini</name>
    <dbReference type="NCBI Taxonomy" id="1538125"/>
    <lineage>
        <taxon>Eukaryota</taxon>
        <taxon>Metazoa</taxon>
        <taxon>Ecdysozoa</taxon>
        <taxon>Arthropoda</taxon>
        <taxon>Chelicerata</taxon>
        <taxon>Arachnida</taxon>
        <taxon>Araneae</taxon>
        <taxon>Araneomorphae</taxon>
        <taxon>Entelegynae</taxon>
        <taxon>Araneoidea</taxon>
        <taxon>Araneidae</taxon>
        <taxon>Caerostris</taxon>
    </lineage>
</organism>
<sequence length="122" mass="14094">MIRQHKCHSHSKNVQVQLEATFISHESFSKSCTQQKSPRQFECFLLMKSPSGRSYLARRFSDEQHFMPQCLPMPIKPPPDRRVRHQAANAGIKAPIKAGIKDHVMAISHISRQRSAHRYFSL</sequence>